<protein>
    <recommendedName>
        <fullName evidence="8">Ammonium transporter</fullName>
    </recommendedName>
</protein>
<keyword evidence="6 8" id="KW-0472">Membrane</keyword>
<feature type="transmembrane region" description="Helical" evidence="8">
    <location>
        <begin position="50"/>
        <end position="70"/>
    </location>
</feature>
<keyword evidence="11" id="KW-1185">Reference proteome</keyword>
<dbReference type="PANTHER" id="PTHR11730">
    <property type="entry name" value="AMMONIUM TRANSPORTER"/>
    <property type="match status" value="1"/>
</dbReference>
<feature type="transmembrane region" description="Helical" evidence="8">
    <location>
        <begin position="280"/>
        <end position="301"/>
    </location>
</feature>
<evidence type="ECO:0000313" key="11">
    <source>
        <dbReference type="Proteomes" id="UP001500459"/>
    </source>
</evidence>
<evidence type="ECO:0000313" key="10">
    <source>
        <dbReference type="EMBL" id="GAA3511343.1"/>
    </source>
</evidence>
<evidence type="ECO:0000256" key="2">
    <source>
        <dbReference type="ARBA" id="ARBA00005887"/>
    </source>
</evidence>
<keyword evidence="7 8" id="KW-0924">Ammonia transport</keyword>
<comment type="caution">
    <text evidence="10">The sequence shown here is derived from an EMBL/GenBank/DDBJ whole genome shotgun (WGS) entry which is preliminary data.</text>
</comment>
<feature type="transmembrane region" description="Helical" evidence="8">
    <location>
        <begin position="6"/>
        <end position="29"/>
    </location>
</feature>
<dbReference type="InterPro" id="IPR001905">
    <property type="entry name" value="Ammonium_transpt"/>
</dbReference>
<feature type="transmembrane region" description="Helical" evidence="8">
    <location>
        <begin position="193"/>
        <end position="214"/>
    </location>
</feature>
<keyword evidence="3 8" id="KW-0813">Transport</keyword>
<proteinExistence type="inferred from homology"/>
<dbReference type="Gene3D" id="1.10.3430.10">
    <property type="entry name" value="Ammonium transporter AmtB like domains"/>
    <property type="match status" value="1"/>
</dbReference>
<dbReference type="RefSeq" id="WP_344928123.1">
    <property type="nucleotide sequence ID" value="NZ_BAABCW010000010.1"/>
</dbReference>
<sequence>MDVSTSLDLLWVIIAGILVFFMQAGFTLLEAGFTRAKNVANIAMKNIVDLFVGAISFWAIGYTLMYGDSINGFIGSVSFFYMEPTDMHNLFYQTVFCATAATIISGAIAERAKFSTYFIFTFAFTTFIYPIAGHWIWQGDGWLTNMGFIDFAGSTAVHVMGGFAGLVFAFILGPRIGKYNSDGSSNDIPGHNLLQAVTGVFILWLGWFGFNAGSELAITGASANKVAMIIVTTNLAAAGGGLAALLTSWIRKGKANVSMTLNGSLAGLVGVTAGCAAVNPLGGLCIGLISGIVVVFSIDIIDKKLKIDDPVSVGSVHGIVGLIGTILVGVFATENGLLYGGGFELLKIQSIGTISVALWAMTITSILVLILKYTVGIRVTQQEETIGLDETEHNPNYIVKQEETIIKSGDLELSNYEK</sequence>
<evidence type="ECO:0000256" key="3">
    <source>
        <dbReference type="ARBA" id="ARBA00022448"/>
    </source>
</evidence>
<dbReference type="Pfam" id="PF00909">
    <property type="entry name" value="Ammonium_transp"/>
    <property type="match status" value="1"/>
</dbReference>
<evidence type="ECO:0000256" key="8">
    <source>
        <dbReference type="RuleBase" id="RU362002"/>
    </source>
</evidence>
<accession>A0ABP6UMQ6</accession>
<comment type="subcellular location">
    <subcellularLocation>
        <location evidence="8">Cell membrane</location>
        <topology evidence="8">Multi-pass membrane protein</topology>
    </subcellularLocation>
    <subcellularLocation>
        <location evidence="1">Membrane</location>
        <topology evidence="1">Multi-pass membrane protein</topology>
    </subcellularLocation>
</comment>
<dbReference type="InterPro" id="IPR024041">
    <property type="entry name" value="NH4_transpt_AmtB-like_dom"/>
</dbReference>
<feature type="transmembrane region" description="Helical" evidence="8">
    <location>
        <begin position="116"/>
        <end position="137"/>
    </location>
</feature>
<feature type="domain" description="Ammonium transporter AmtB-like" evidence="9">
    <location>
        <begin position="10"/>
        <end position="394"/>
    </location>
</feature>
<keyword evidence="4 8" id="KW-0812">Transmembrane</keyword>
<evidence type="ECO:0000256" key="6">
    <source>
        <dbReference type="ARBA" id="ARBA00023136"/>
    </source>
</evidence>
<feature type="transmembrane region" description="Helical" evidence="8">
    <location>
        <begin position="149"/>
        <end position="172"/>
    </location>
</feature>
<feature type="transmembrane region" description="Helical" evidence="8">
    <location>
        <begin position="351"/>
        <end position="371"/>
    </location>
</feature>
<evidence type="ECO:0000256" key="1">
    <source>
        <dbReference type="ARBA" id="ARBA00004141"/>
    </source>
</evidence>
<dbReference type="InterPro" id="IPR018047">
    <property type="entry name" value="Ammonium_transpt_CS"/>
</dbReference>
<feature type="transmembrane region" description="Helical" evidence="8">
    <location>
        <begin position="257"/>
        <end position="274"/>
    </location>
</feature>
<dbReference type="EMBL" id="BAABCW010000010">
    <property type="protein sequence ID" value="GAA3511343.1"/>
    <property type="molecule type" value="Genomic_DNA"/>
</dbReference>
<feature type="transmembrane region" description="Helical" evidence="8">
    <location>
        <begin position="90"/>
        <end position="109"/>
    </location>
</feature>
<dbReference type="Proteomes" id="UP001500459">
    <property type="component" value="Unassembled WGS sequence"/>
</dbReference>
<feature type="transmembrane region" description="Helical" evidence="8">
    <location>
        <begin position="226"/>
        <end position="250"/>
    </location>
</feature>
<evidence type="ECO:0000256" key="5">
    <source>
        <dbReference type="ARBA" id="ARBA00022989"/>
    </source>
</evidence>
<name>A0ABP6UMQ6_9FLAO</name>
<evidence type="ECO:0000259" key="9">
    <source>
        <dbReference type="Pfam" id="PF00909"/>
    </source>
</evidence>
<comment type="similarity">
    <text evidence="2 8">Belongs to the ammonia transporter channel (TC 1.A.11.2) family.</text>
</comment>
<evidence type="ECO:0000256" key="4">
    <source>
        <dbReference type="ARBA" id="ARBA00022692"/>
    </source>
</evidence>
<dbReference type="NCBIfam" id="TIGR00836">
    <property type="entry name" value="amt"/>
    <property type="match status" value="1"/>
</dbReference>
<dbReference type="PROSITE" id="PS01219">
    <property type="entry name" value="AMMONIUM_TRANSP"/>
    <property type="match status" value="1"/>
</dbReference>
<gene>
    <name evidence="10" type="ORF">GCM10022393_26400</name>
</gene>
<keyword evidence="5 8" id="KW-1133">Transmembrane helix</keyword>
<dbReference type="PRINTS" id="PR00342">
    <property type="entry name" value="RHESUSRHD"/>
</dbReference>
<feature type="transmembrane region" description="Helical" evidence="8">
    <location>
        <begin position="313"/>
        <end position="331"/>
    </location>
</feature>
<reference evidence="11" key="1">
    <citation type="journal article" date="2019" name="Int. J. Syst. Evol. Microbiol.">
        <title>The Global Catalogue of Microorganisms (GCM) 10K type strain sequencing project: providing services to taxonomists for standard genome sequencing and annotation.</title>
        <authorList>
            <consortium name="The Broad Institute Genomics Platform"/>
            <consortium name="The Broad Institute Genome Sequencing Center for Infectious Disease"/>
            <person name="Wu L."/>
            <person name="Ma J."/>
        </authorList>
    </citation>
    <scope>NUCLEOTIDE SEQUENCE [LARGE SCALE GENOMIC DNA]</scope>
    <source>
        <strain evidence="11">JCM 17106</strain>
    </source>
</reference>
<dbReference type="SUPFAM" id="SSF111352">
    <property type="entry name" value="Ammonium transporter"/>
    <property type="match status" value="1"/>
</dbReference>
<dbReference type="InterPro" id="IPR002229">
    <property type="entry name" value="RhesusRHD"/>
</dbReference>
<evidence type="ECO:0000256" key="7">
    <source>
        <dbReference type="ARBA" id="ARBA00023177"/>
    </source>
</evidence>
<dbReference type="PANTHER" id="PTHR11730:SF6">
    <property type="entry name" value="AMMONIUM TRANSPORTER"/>
    <property type="match status" value="1"/>
</dbReference>
<organism evidence="10 11">
    <name type="scientific">Aquimarina addita</name>
    <dbReference type="NCBI Taxonomy" id="870485"/>
    <lineage>
        <taxon>Bacteria</taxon>
        <taxon>Pseudomonadati</taxon>
        <taxon>Bacteroidota</taxon>
        <taxon>Flavobacteriia</taxon>
        <taxon>Flavobacteriales</taxon>
        <taxon>Flavobacteriaceae</taxon>
        <taxon>Aquimarina</taxon>
    </lineage>
</organism>
<dbReference type="InterPro" id="IPR029020">
    <property type="entry name" value="Ammonium/urea_transptr"/>
</dbReference>